<comment type="caution">
    <text evidence="1">The sequence shown here is derived from an EMBL/GenBank/DDBJ whole genome shotgun (WGS) entry which is preliminary data.</text>
</comment>
<protein>
    <submittedName>
        <fullName evidence="1">Uncharacterized protein</fullName>
    </submittedName>
</protein>
<organism evidence="1 2">
    <name type="scientific">Limosilactobacillus antri DSM 16041</name>
    <dbReference type="NCBI Taxonomy" id="525309"/>
    <lineage>
        <taxon>Bacteria</taxon>
        <taxon>Bacillati</taxon>
        <taxon>Bacillota</taxon>
        <taxon>Bacilli</taxon>
        <taxon>Lactobacillales</taxon>
        <taxon>Lactobacillaceae</taxon>
        <taxon>Limosilactobacillus</taxon>
    </lineage>
</organism>
<evidence type="ECO:0000313" key="1">
    <source>
        <dbReference type="EMBL" id="KRK60473.1"/>
    </source>
</evidence>
<gene>
    <name evidence="1" type="ORF">FC31_GL001546</name>
</gene>
<keyword evidence="2" id="KW-1185">Reference proteome</keyword>
<sequence length="75" mass="8614">MDVMKLVVTNRASKWLQQTGISSGSQVALWAERQAGQFTINYRVQRPDQPVFTVSQDGLKFYVEFAEEWFSPASR</sequence>
<reference evidence="1 2" key="1">
    <citation type="journal article" date="2015" name="Genome Announc.">
        <title>Expanding the biotechnology potential of lactobacilli through comparative genomics of 213 strains and associated genera.</title>
        <authorList>
            <person name="Sun Z."/>
            <person name="Harris H.M."/>
            <person name="McCann A."/>
            <person name="Guo C."/>
            <person name="Argimon S."/>
            <person name="Zhang W."/>
            <person name="Yang X."/>
            <person name="Jeffery I.B."/>
            <person name="Cooney J.C."/>
            <person name="Kagawa T.F."/>
            <person name="Liu W."/>
            <person name="Song Y."/>
            <person name="Salvetti E."/>
            <person name="Wrobel A."/>
            <person name="Rasinkangas P."/>
            <person name="Parkhill J."/>
            <person name="Rea M.C."/>
            <person name="O'Sullivan O."/>
            <person name="Ritari J."/>
            <person name="Douillard F.P."/>
            <person name="Paul Ross R."/>
            <person name="Yang R."/>
            <person name="Briner A.E."/>
            <person name="Felis G.E."/>
            <person name="de Vos W.M."/>
            <person name="Barrangou R."/>
            <person name="Klaenhammer T.R."/>
            <person name="Caufield P.W."/>
            <person name="Cui Y."/>
            <person name="Zhang H."/>
            <person name="O'Toole P.W."/>
        </authorList>
    </citation>
    <scope>NUCLEOTIDE SEQUENCE [LARGE SCALE GENOMIC DNA]</scope>
    <source>
        <strain evidence="1 2">DSM 16041</strain>
    </source>
</reference>
<dbReference type="EMBL" id="AZDK01000004">
    <property type="protein sequence ID" value="KRK60473.1"/>
    <property type="molecule type" value="Genomic_DNA"/>
</dbReference>
<evidence type="ECO:0000313" key="2">
    <source>
        <dbReference type="Proteomes" id="UP000051883"/>
    </source>
</evidence>
<dbReference type="Proteomes" id="UP000051883">
    <property type="component" value="Unassembled WGS sequence"/>
</dbReference>
<accession>A0ABR5P197</accession>
<proteinExistence type="predicted"/>
<name>A0ABR5P197_9LACO</name>